<dbReference type="PANTHER" id="PTHR43520">
    <property type="entry name" value="ATP7, ISOFORM B"/>
    <property type="match status" value="1"/>
</dbReference>
<dbReference type="InterPro" id="IPR017969">
    <property type="entry name" value="Heavy-metal-associated_CS"/>
</dbReference>
<dbReference type="Gene3D" id="3.30.70.100">
    <property type="match status" value="1"/>
</dbReference>
<evidence type="ECO:0000313" key="9">
    <source>
        <dbReference type="Proteomes" id="UP000614490"/>
    </source>
</evidence>
<dbReference type="PROSITE" id="PS01047">
    <property type="entry name" value="HMA_1"/>
    <property type="match status" value="1"/>
</dbReference>
<dbReference type="AlphaFoldDB" id="A0A931MU66"/>
<keyword evidence="2" id="KW-0479">Metal-binding</keyword>
<dbReference type="GO" id="GO:0016020">
    <property type="term" value="C:membrane"/>
    <property type="evidence" value="ECO:0007669"/>
    <property type="project" value="TreeGrafter"/>
</dbReference>
<evidence type="ECO:0000259" key="7">
    <source>
        <dbReference type="PROSITE" id="PS50846"/>
    </source>
</evidence>
<evidence type="ECO:0000256" key="6">
    <source>
        <dbReference type="ARBA" id="ARBA00023008"/>
    </source>
</evidence>
<dbReference type="NCBIfam" id="TIGR00003">
    <property type="entry name" value="copper ion binding protein"/>
    <property type="match status" value="1"/>
</dbReference>
<dbReference type="GO" id="GO:0043682">
    <property type="term" value="F:P-type divalent copper transporter activity"/>
    <property type="evidence" value="ECO:0007669"/>
    <property type="project" value="TreeGrafter"/>
</dbReference>
<evidence type="ECO:0000256" key="1">
    <source>
        <dbReference type="ARBA" id="ARBA00004127"/>
    </source>
</evidence>
<dbReference type="Proteomes" id="UP000614490">
    <property type="component" value="Unassembled WGS sequence"/>
</dbReference>
<dbReference type="InterPro" id="IPR000428">
    <property type="entry name" value="Cu-bd"/>
</dbReference>
<dbReference type="Pfam" id="PF00403">
    <property type="entry name" value="HMA"/>
    <property type="match status" value="1"/>
</dbReference>
<keyword evidence="6" id="KW-0186">Copper</keyword>
<dbReference type="InterPro" id="IPR006122">
    <property type="entry name" value="HMA_Cu_ion-bd"/>
</dbReference>
<comment type="caution">
    <text evidence="8">The sequence shown here is derived from an EMBL/GenBank/DDBJ whole genome shotgun (WGS) entry which is preliminary data.</text>
</comment>
<evidence type="ECO:0000256" key="2">
    <source>
        <dbReference type="ARBA" id="ARBA00022723"/>
    </source>
</evidence>
<keyword evidence="4" id="KW-0460">Magnesium</keyword>
<gene>
    <name evidence="8" type="ORF">H0267_02985</name>
</gene>
<proteinExistence type="predicted"/>
<dbReference type="FunFam" id="3.30.70.100:FF:000005">
    <property type="entry name" value="Copper-exporting P-type ATPase A"/>
    <property type="match status" value="1"/>
</dbReference>
<keyword evidence="3" id="KW-0187">Copper transport</keyword>
<keyword evidence="9" id="KW-1185">Reference proteome</keyword>
<keyword evidence="5" id="KW-1278">Translocase</keyword>
<dbReference type="EMBL" id="JADZSC010000001">
    <property type="protein sequence ID" value="MBH0229170.1"/>
    <property type="molecule type" value="Genomic_DNA"/>
</dbReference>
<dbReference type="InterPro" id="IPR006121">
    <property type="entry name" value="HMA_dom"/>
</dbReference>
<evidence type="ECO:0000256" key="4">
    <source>
        <dbReference type="ARBA" id="ARBA00022842"/>
    </source>
</evidence>
<dbReference type="GO" id="GO:0055070">
    <property type="term" value="P:copper ion homeostasis"/>
    <property type="evidence" value="ECO:0007669"/>
    <property type="project" value="TreeGrafter"/>
</dbReference>
<organism evidence="8 9">
    <name type="scientific">Halobacillus yeomjeoni</name>
    <dbReference type="NCBI Taxonomy" id="311194"/>
    <lineage>
        <taxon>Bacteria</taxon>
        <taxon>Bacillati</taxon>
        <taxon>Bacillota</taxon>
        <taxon>Bacilli</taxon>
        <taxon>Bacillales</taxon>
        <taxon>Bacillaceae</taxon>
        <taxon>Halobacillus</taxon>
    </lineage>
</organism>
<dbReference type="PROSITE" id="PS50846">
    <property type="entry name" value="HMA_2"/>
    <property type="match status" value="1"/>
</dbReference>
<dbReference type="PANTHER" id="PTHR43520:SF8">
    <property type="entry name" value="P-TYPE CU(+) TRANSPORTER"/>
    <property type="match status" value="1"/>
</dbReference>
<reference evidence="8 9" key="1">
    <citation type="journal article" date="2005" name="Int. J. Syst. Evol. Microbiol.">
        <title>Halobacillus yeomjeoni sp. nov., isolated from a marine solar saltern in Korea.</title>
        <authorList>
            <person name="Yoon J.H."/>
            <person name="Kang S.J."/>
            <person name="Lee C.H."/>
            <person name="Oh H.W."/>
            <person name="Oh T.K."/>
        </authorList>
    </citation>
    <scope>NUCLEOTIDE SEQUENCE [LARGE SCALE GENOMIC DNA]</scope>
    <source>
        <strain evidence="8 9">KCTC 3957</strain>
    </source>
</reference>
<comment type="subcellular location">
    <subcellularLocation>
        <location evidence="1">Endomembrane system</location>
        <topology evidence="1">Multi-pass membrane protein</topology>
    </subcellularLocation>
</comment>
<evidence type="ECO:0000313" key="8">
    <source>
        <dbReference type="EMBL" id="MBH0229170.1"/>
    </source>
</evidence>
<feature type="domain" description="HMA" evidence="7">
    <location>
        <begin position="1"/>
        <end position="66"/>
    </location>
</feature>
<dbReference type="PRINTS" id="PR00944">
    <property type="entry name" value="CUEXPORT"/>
</dbReference>
<sequence length="66" mass="7222">MEKTFKVEGMSCGHCVNAVESALKSVEGVEDVSVHLAENEVIVSYSENVSEKEMVEAIEEQGYDVV</sequence>
<keyword evidence="3" id="KW-0406">Ion transport</keyword>
<dbReference type="InterPro" id="IPR036163">
    <property type="entry name" value="HMA_dom_sf"/>
</dbReference>
<keyword evidence="3" id="KW-0813">Transport</keyword>
<evidence type="ECO:0000256" key="3">
    <source>
        <dbReference type="ARBA" id="ARBA00022796"/>
    </source>
</evidence>
<name>A0A931MU66_9BACI</name>
<dbReference type="GO" id="GO:0005507">
    <property type="term" value="F:copper ion binding"/>
    <property type="evidence" value="ECO:0007669"/>
    <property type="project" value="InterPro"/>
</dbReference>
<accession>A0A931MU66</accession>
<dbReference type="SUPFAM" id="SSF55008">
    <property type="entry name" value="HMA, heavy metal-associated domain"/>
    <property type="match status" value="1"/>
</dbReference>
<evidence type="ECO:0000256" key="5">
    <source>
        <dbReference type="ARBA" id="ARBA00022967"/>
    </source>
</evidence>
<dbReference type="RefSeq" id="WP_197315797.1">
    <property type="nucleotide sequence ID" value="NZ_JADZSC010000001.1"/>
</dbReference>
<protein>
    <submittedName>
        <fullName evidence="8">Heavy-metal-associated domain-containing protein</fullName>
    </submittedName>
</protein>
<dbReference type="CDD" id="cd00371">
    <property type="entry name" value="HMA"/>
    <property type="match status" value="1"/>
</dbReference>